<feature type="compositionally biased region" description="Pro residues" evidence="3">
    <location>
        <begin position="343"/>
        <end position="354"/>
    </location>
</feature>
<dbReference type="SUPFAM" id="SSF52266">
    <property type="entry name" value="SGNH hydrolase"/>
    <property type="match status" value="1"/>
</dbReference>
<keyword evidence="6" id="KW-1185">Reference proteome</keyword>
<dbReference type="GO" id="GO:0000272">
    <property type="term" value="P:polysaccharide catabolic process"/>
    <property type="evidence" value="ECO:0007669"/>
    <property type="project" value="UniProtKB-KW"/>
</dbReference>
<evidence type="ECO:0000256" key="1">
    <source>
        <dbReference type="ARBA" id="ARBA00023295"/>
    </source>
</evidence>
<name>A0A0D8B8Q4_9ACTN</name>
<evidence type="ECO:0000313" key="6">
    <source>
        <dbReference type="Proteomes" id="UP000032545"/>
    </source>
</evidence>
<dbReference type="GO" id="GO:0004622">
    <property type="term" value="F:phosphatidylcholine lysophospholipase activity"/>
    <property type="evidence" value="ECO:0007669"/>
    <property type="project" value="TreeGrafter"/>
</dbReference>
<evidence type="ECO:0000256" key="3">
    <source>
        <dbReference type="SAM" id="MobiDB-lite"/>
    </source>
</evidence>
<feature type="region of interest" description="Disordered" evidence="3">
    <location>
        <begin position="337"/>
        <end position="387"/>
    </location>
</feature>
<evidence type="ECO:0000313" key="5">
    <source>
        <dbReference type="EMBL" id="KJE20289.1"/>
    </source>
</evidence>
<organism evidence="5 6">
    <name type="scientific">Frankia torreyi</name>
    <dbReference type="NCBI Taxonomy" id="1856"/>
    <lineage>
        <taxon>Bacteria</taxon>
        <taxon>Bacillati</taxon>
        <taxon>Actinomycetota</taxon>
        <taxon>Actinomycetes</taxon>
        <taxon>Frankiales</taxon>
        <taxon>Frankiaceae</taxon>
        <taxon>Frankia</taxon>
    </lineage>
</organism>
<dbReference type="PATRIC" id="fig|1502723.3.peg.5823"/>
<keyword evidence="1" id="KW-0378">Hydrolase</keyword>
<dbReference type="InterPro" id="IPR051532">
    <property type="entry name" value="Ester_Hydrolysis_Enzymes"/>
</dbReference>
<keyword evidence="2" id="KW-0624">Polysaccharide degradation</keyword>
<dbReference type="Gene3D" id="3.40.50.1110">
    <property type="entry name" value="SGNH hydrolase"/>
    <property type="match status" value="1"/>
</dbReference>
<gene>
    <name evidence="5" type="ORF">FF36_05410</name>
</gene>
<accession>A0A0D8B8Q4</accession>
<keyword evidence="2" id="KW-0119">Carbohydrate metabolism</keyword>
<evidence type="ECO:0000259" key="4">
    <source>
        <dbReference type="PROSITE" id="PS50853"/>
    </source>
</evidence>
<dbReference type="SMART" id="SM00060">
    <property type="entry name" value="FN3"/>
    <property type="match status" value="2"/>
</dbReference>
<dbReference type="InterPro" id="IPR036514">
    <property type="entry name" value="SGNH_hydro_sf"/>
</dbReference>
<dbReference type="PANTHER" id="PTHR30383:SF19">
    <property type="entry name" value="FIBRONECTIN TYPE-III DOMAIN-CONTAINING PROTEIN"/>
    <property type="match status" value="1"/>
</dbReference>
<dbReference type="SUPFAM" id="SSF49265">
    <property type="entry name" value="Fibronectin type III"/>
    <property type="match status" value="1"/>
</dbReference>
<dbReference type="InterPro" id="IPR036116">
    <property type="entry name" value="FN3_sf"/>
</dbReference>
<dbReference type="InterPro" id="IPR003961">
    <property type="entry name" value="FN3_dom"/>
</dbReference>
<comment type="caution">
    <text evidence="5">The sequence shown here is derived from an EMBL/GenBank/DDBJ whole genome shotgun (WGS) entry which is preliminary data.</text>
</comment>
<dbReference type="Proteomes" id="UP000032545">
    <property type="component" value="Unassembled WGS sequence"/>
</dbReference>
<dbReference type="Pfam" id="PF00041">
    <property type="entry name" value="fn3"/>
    <property type="match status" value="1"/>
</dbReference>
<dbReference type="OrthoDB" id="5168887at2"/>
<dbReference type="Pfam" id="PF13472">
    <property type="entry name" value="Lipase_GDSL_2"/>
    <property type="match status" value="1"/>
</dbReference>
<proteinExistence type="predicted"/>
<protein>
    <submittedName>
        <fullName evidence="5">Lysophospholipase L1-like esterase</fullName>
    </submittedName>
</protein>
<dbReference type="Gene3D" id="2.60.40.10">
    <property type="entry name" value="Immunoglobulins"/>
    <property type="match status" value="2"/>
</dbReference>
<dbReference type="InterPro" id="IPR013830">
    <property type="entry name" value="SGNH_hydro"/>
</dbReference>
<keyword evidence="1" id="KW-0326">Glycosidase</keyword>
<feature type="domain" description="Fibronectin type-III" evidence="4">
    <location>
        <begin position="566"/>
        <end position="656"/>
    </location>
</feature>
<dbReference type="AlphaFoldDB" id="A0A0D8B8Q4"/>
<dbReference type="InterPro" id="IPR013783">
    <property type="entry name" value="Ig-like_fold"/>
</dbReference>
<reference evidence="6" key="1">
    <citation type="submission" date="2015-02" db="EMBL/GenBank/DDBJ databases">
        <title>Draft Genome of Frankia sp. CpI1-S.</title>
        <authorList>
            <person name="Oshone R.T."/>
            <person name="Ngom M."/>
            <person name="Ghodhbane-Gtari F."/>
            <person name="Gtari M."/>
            <person name="Morris K."/>
            <person name="Thomas K."/>
            <person name="Sen A."/>
            <person name="Tisa L.S."/>
        </authorList>
    </citation>
    <scope>NUCLEOTIDE SEQUENCE [LARGE SCALE GENOMIC DNA]</scope>
    <source>
        <strain evidence="6">CpI1-S</strain>
    </source>
</reference>
<evidence type="ECO:0000256" key="2">
    <source>
        <dbReference type="ARBA" id="ARBA00023326"/>
    </source>
</evidence>
<dbReference type="GO" id="GO:0016798">
    <property type="term" value="F:hydrolase activity, acting on glycosyl bonds"/>
    <property type="evidence" value="ECO:0007669"/>
    <property type="project" value="UniProtKB-KW"/>
</dbReference>
<dbReference type="CDD" id="cd00063">
    <property type="entry name" value="FN3"/>
    <property type="match status" value="2"/>
</dbReference>
<dbReference type="PANTHER" id="PTHR30383">
    <property type="entry name" value="THIOESTERASE 1/PROTEASE 1/LYSOPHOSPHOLIPASE L1"/>
    <property type="match status" value="1"/>
</dbReference>
<dbReference type="CDD" id="cd01833">
    <property type="entry name" value="XynB_like"/>
    <property type="match status" value="1"/>
</dbReference>
<feature type="domain" description="Fibronectin type-III" evidence="4">
    <location>
        <begin position="659"/>
        <end position="750"/>
    </location>
</feature>
<dbReference type="EMBL" id="JYFN01000064">
    <property type="protein sequence ID" value="KJE20289.1"/>
    <property type="molecule type" value="Genomic_DNA"/>
</dbReference>
<reference evidence="5 6" key="2">
    <citation type="journal article" date="2016" name="Genome Announc.">
        <title>Permanent Draft Genome Sequences for Two Variants of Frankia sp. Strain CpI1, the First Frankia Strain Isolated from Root Nodules of Comptonia peregrina.</title>
        <authorList>
            <person name="Oshone R."/>
            <person name="Hurst S.G.IV."/>
            <person name="Abebe-Akele F."/>
            <person name="Simpson S."/>
            <person name="Morris K."/>
            <person name="Thomas W.K."/>
            <person name="Tisa L.S."/>
        </authorList>
    </citation>
    <scope>NUCLEOTIDE SEQUENCE [LARGE SCALE GENOMIC DNA]</scope>
    <source>
        <strain evidence="6">CpI1-S</strain>
    </source>
</reference>
<sequence length="750" mass="79808" precursor="true">MIRRTCFSVPGLAALCVLLLVAGRIPDRVVPGPPMQPRADAAIAAPQVSEDDSSLQIDLDMDGDYDTSLLQQWVNQIDGQSARLSDAIRTDFDAYRLGVPLNEIPDPWVDFDGSVTVTDTGLRLTIPKNEVSTQITWWLRMIAQAVGILSALAVRISCYAFFSVGAALAGPVCAALGGFTGTMIYQAFVIFVDGKQTDPGEWAKALAAATAVALGATAWEKGLNKFAKEQMRPLYEKFSTWVGNMATTMKSWAGQTALNALDSIKNNLQRFADLVGAAFEDAFNAITRPTDWPADSVKVMVVGDSLSQGAEGDYTWRYRLWQWFAANDVTVDFVGPYSGTKPPQAPSPPTPPPLLGSDSAGTAQNPPPPDSPEGSSGGDASGASGQYAAGVGTFDSDHFAAWGRQIAQDKTLIRQEVATYQPDLVLVALGFNDMGWFASDADGTLDSMKTLVDEARAAKPGIDFALADVPQRSDIGRPDLVTNTTRYDGLLADAVPTWSTAASRVELVDWSTTYQCGTDSCPAGYDGLHPNALGEYQLAHAFEETLHDSYGLGASVPAVPAQVPTRPTPVPSNVTAESSPLGVTATWDPVFGALGYTIRVRAGGAADWNEVQLAANRYDTTWTTDGQQWEYQVRTWNGDARTSDWSATVSATAHPQTAPPPSDIATHGTPTGVDVTWTAPTGPYTDTIDRYGLLVFDDDTAGAYVMTFGVRGTSAHVDDLTPGHHYEIAMNTWNAAGGGIPSGGPSVLVG</sequence>
<dbReference type="PROSITE" id="PS50853">
    <property type="entry name" value="FN3"/>
    <property type="match status" value="2"/>
</dbReference>